<gene>
    <name evidence="1" type="primary">ATP8</name>
</gene>
<dbReference type="GeneID" id="38344171"/>
<sequence length="52" mass="6815">MPQMMPLNWMMLYLMFMFIFLFFMMIIYYMYNLNSPKMKKMLINYINYNWKW</sequence>
<protein>
    <submittedName>
        <fullName evidence="1">ATP synthase F0 subunit 8</fullName>
    </submittedName>
</protein>
<dbReference type="EMBL" id="MG201852">
    <property type="protein sequence ID" value="AXU98788.1"/>
    <property type="molecule type" value="Genomic_DNA"/>
</dbReference>
<dbReference type="CTD" id="4509"/>
<accession>A0A3B1EW11</accession>
<geneLocation type="mitochondrion" evidence="1"/>
<reference evidence="1" key="1">
    <citation type="journal article" date="2017" name="Mitochondrial DNA Part B Resour">
        <title>The complete mitochondrial genome of the long-horned caddisfly Triaenodes tardus (Insecta: Trichoptera: Leptoceridae).</title>
        <authorList>
            <person name="Lalonde M.M.L."/>
            <person name="Marcus J.M."/>
        </authorList>
    </citation>
    <scope>NUCLEOTIDE SEQUENCE</scope>
</reference>
<keyword evidence="1" id="KW-0496">Mitochondrion</keyword>
<dbReference type="RefSeq" id="YP_009526505.1">
    <property type="nucleotide sequence ID" value="NC_039659.1"/>
</dbReference>
<evidence type="ECO:0000313" key="1">
    <source>
        <dbReference type="EMBL" id="AXU98788.1"/>
    </source>
</evidence>
<dbReference type="AlphaFoldDB" id="A0A3B1EW11"/>
<proteinExistence type="predicted"/>
<organism evidence="1">
    <name type="scientific">Triaenodes tardus</name>
    <dbReference type="NCBI Taxonomy" id="763371"/>
    <lineage>
        <taxon>Eukaryota</taxon>
        <taxon>Metazoa</taxon>
        <taxon>Ecdysozoa</taxon>
        <taxon>Arthropoda</taxon>
        <taxon>Hexapoda</taxon>
        <taxon>Insecta</taxon>
        <taxon>Pterygota</taxon>
        <taxon>Neoptera</taxon>
        <taxon>Endopterygota</taxon>
        <taxon>Trichoptera</taxon>
        <taxon>Integripalpia</taxon>
        <taxon>Brevitentoria</taxon>
        <taxon>Leptoceroidea</taxon>
        <taxon>Leptoceridae</taxon>
        <taxon>Leptocerinae</taxon>
        <taxon>Triaenodini</taxon>
        <taxon>Triaenodes</taxon>
    </lineage>
</organism>
<name>A0A3B1EW11_9NEOP</name>